<name>A0A2U9PLL8_MYCSE</name>
<feature type="region of interest" description="Disordered" evidence="1">
    <location>
        <begin position="1"/>
        <end position="20"/>
    </location>
</feature>
<feature type="transmembrane region" description="Helical" evidence="2">
    <location>
        <begin position="51"/>
        <end position="70"/>
    </location>
</feature>
<dbReference type="EMBL" id="CP027541">
    <property type="protein sequence ID" value="AWT52643.1"/>
    <property type="molecule type" value="Genomic_DNA"/>
</dbReference>
<feature type="transmembrane region" description="Helical" evidence="2">
    <location>
        <begin position="82"/>
        <end position="100"/>
    </location>
</feature>
<reference evidence="3 4" key="1">
    <citation type="journal article" date="2013" name="Genome Announc.">
        <title>Draft genome sequence of MKD8, a conjugal recipient Mycobacterium smegmatis strain.</title>
        <authorList>
            <person name="Gray T.A."/>
            <person name="Palumbo M.J."/>
            <person name="Derbyshire K.M."/>
        </authorList>
    </citation>
    <scope>NUCLEOTIDE SEQUENCE [LARGE SCALE GENOMIC DNA]</scope>
    <source>
        <strain evidence="3 4">MKD8</strain>
    </source>
</reference>
<keyword evidence="2" id="KW-0812">Transmembrane</keyword>
<dbReference type="Proteomes" id="UP000011200">
    <property type="component" value="Chromosome"/>
</dbReference>
<gene>
    <name evidence="3" type="ORF">D806_016590</name>
</gene>
<protein>
    <submittedName>
        <fullName evidence="3">Uncharacterized protein</fullName>
    </submittedName>
</protein>
<dbReference type="AlphaFoldDB" id="A0A2U9PLL8"/>
<proteinExistence type="predicted"/>
<feature type="compositionally biased region" description="Basic and acidic residues" evidence="1">
    <location>
        <begin position="1"/>
        <end position="12"/>
    </location>
</feature>
<organism evidence="3 4">
    <name type="scientific">Mycolicibacterium smegmatis (strain MKD8)</name>
    <name type="common">Mycobacterium smegmatis</name>
    <dbReference type="NCBI Taxonomy" id="1214915"/>
    <lineage>
        <taxon>Bacteria</taxon>
        <taxon>Bacillati</taxon>
        <taxon>Actinomycetota</taxon>
        <taxon>Actinomycetes</taxon>
        <taxon>Mycobacteriales</taxon>
        <taxon>Mycobacteriaceae</taxon>
        <taxon>Mycolicibacterium</taxon>
    </lineage>
</organism>
<evidence type="ECO:0000313" key="4">
    <source>
        <dbReference type="Proteomes" id="UP000011200"/>
    </source>
</evidence>
<accession>A0A2U9PLL8</accession>
<evidence type="ECO:0000256" key="2">
    <source>
        <dbReference type="SAM" id="Phobius"/>
    </source>
</evidence>
<evidence type="ECO:0000256" key="1">
    <source>
        <dbReference type="SAM" id="MobiDB-lite"/>
    </source>
</evidence>
<dbReference type="RefSeq" id="WP_003893040.1">
    <property type="nucleotide sequence ID" value="NZ_CP027541.1"/>
</dbReference>
<sequence>MTELRESTRSESARATGISDDDAVARTAPIPMTATDARPDRKGGSFDARTGIGWLVCGVAGTLTIAWYILAAPGELGSKAEWFFGAVVFVAVAVTMWQTVTIARQAQHDAADAAEKLRAELAAADQRAALELASAKKRHRTELEAQQKLHASEMAAQREIALIERRHLADQLQKQAMIEVSRSVATHTRMLASLWSEGARCMALEDRAEREKAMNAIFEQIGHVVTEVSVEIDNAHLLCQDDRLHEALDRVNDAVLMAIRTAEELHDDVLQGRTPQEGAVREARRRLTERATEARRLAWSLLRTGLERNGVERTGPDSPEVAGA</sequence>
<evidence type="ECO:0000313" key="3">
    <source>
        <dbReference type="EMBL" id="AWT52643.1"/>
    </source>
</evidence>
<keyword evidence="2" id="KW-0472">Membrane</keyword>
<reference evidence="4" key="2">
    <citation type="submission" date="2018-03" db="EMBL/GenBank/DDBJ databases">
        <authorList>
            <person name="Derbyshire K."/>
            <person name="Gray T.A."/>
            <person name="Champion M."/>
        </authorList>
    </citation>
    <scope>NUCLEOTIDE SEQUENCE [LARGE SCALE GENOMIC DNA]</scope>
    <source>
        <strain evidence="4">MKD8</strain>
    </source>
</reference>
<keyword evidence="2" id="KW-1133">Transmembrane helix</keyword>